<dbReference type="Pfam" id="PF25954">
    <property type="entry name" value="Beta-barrel_RND_2"/>
    <property type="match status" value="1"/>
</dbReference>
<name>A0A6I4LTC8_9SPHN</name>
<comment type="caution">
    <text evidence="8">The sequence shown here is derived from an EMBL/GenBank/DDBJ whole genome shotgun (WGS) entry which is preliminary data.</text>
</comment>
<gene>
    <name evidence="8" type="ORF">EUU23_03045</name>
</gene>
<evidence type="ECO:0000313" key="9">
    <source>
        <dbReference type="Proteomes" id="UP000471147"/>
    </source>
</evidence>
<dbReference type="EMBL" id="SDWJ01000001">
    <property type="protein sequence ID" value="MVZ96682.1"/>
    <property type="molecule type" value="Genomic_DNA"/>
</dbReference>
<organism evidence="8 9">
    <name type="scientific">Sphingorhabdus profundilacus</name>
    <dbReference type="NCBI Taxonomy" id="2509718"/>
    <lineage>
        <taxon>Bacteria</taxon>
        <taxon>Pseudomonadati</taxon>
        <taxon>Pseudomonadota</taxon>
        <taxon>Alphaproteobacteria</taxon>
        <taxon>Sphingomonadales</taxon>
        <taxon>Sphingomonadaceae</taxon>
        <taxon>Sphingorhabdus</taxon>
    </lineage>
</organism>
<feature type="domain" description="CusB-like beta-barrel" evidence="6">
    <location>
        <begin position="205"/>
        <end position="271"/>
    </location>
</feature>
<feature type="domain" description="Multidrug resistance protein MdtA-like C-terminal permuted SH3" evidence="7">
    <location>
        <begin position="280"/>
        <end position="341"/>
    </location>
</feature>
<dbReference type="InterPro" id="IPR058792">
    <property type="entry name" value="Beta-barrel_RND_2"/>
</dbReference>
<dbReference type="PANTHER" id="PTHR30469">
    <property type="entry name" value="MULTIDRUG RESISTANCE PROTEIN MDTA"/>
    <property type="match status" value="1"/>
</dbReference>
<feature type="chain" id="PRO_5026292122" evidence="4">
    <location>
        <begin position="24"/>
        <end position="355"/>
    </location>
</feature>
<comment type="subcellular location">
    <subcellularLocation>
        <location evidence="1">Cell envelope</location>
    </subcellularLocation>
</comment>
<evidence type="ECO:0000313" key="8">
    <source>
        <dbReference type="EMBL" id="MVZ96682.1"/>
    </source>
</evidence>
<dbReference type="Gene3D" id="2.40.50.100">
    <property type="match status" value="1"/>
</dbReference>
<dbReference type="GO" id="GO:0015562">
    <property type="term" value="F:efflux transmembrane transporter activity"/>
    <property type="evidence" value="ECO:0007669"/>
    <property type="project" value="TreeGrafter"/>
</dbReference>
<dbReference type="Gene3D" id="2.40.420.20">
    <property type="match status" value="1"/>
</dbReference>
<dbReference type="Gene3D" id="1.10.287.470">
    <property type="entry name" value="Helix hairpin bin"/>
    <property type="match status" value="1"/>
</dbReference>
<proteinExistence type="inferred from homology"/>
<evidence type="ECO:0000259" key="5">
    <source>
        <dbReference type="Pfam" id="PF25917"/>
    </source>
</evidence>
<sequence length="355" mass="37764">MGRAKLLRAQKSLAIWLPVILLAACSQEKAVPRATIDETHPVQIITAQQDSMQRVINAVGTVRFRRETPLGFTTAGKVATVRFEEGDTVNRGVLLAALDSTTVGADVSVAVAERDRARSEFERVKSLYADGWITKARFETAEASLKAADARVRQAGFASGTSQLYAPSGGVILARNVQPGQVIAAGTPALILGENDGGFVFRVPIIDRDAAQLRVGMTADISIESSAGELIRATISEIDGRANEATGAFTVQFQLPRQAKLKSGQIGTANIKLPVSEGGALQIPASALFGVRTGEGLVYVVDSKNRVETRNVAIERVTDQFVMVSGGIRPGDKIVTSGLEKLRTGSKVRIVTALR</sequence>
<evidence type="ECO:0000256" key="2">
    <source>
        <dbReference type="ARBA" id="ARBA00009477"/>
    </source>
</evidence>
<evidence type="ECO:0000259" key="6">
    <source>
        <dbReference type="Pfam" id="PF25954"/>
    </source>
</evidence>
<dbReference type="GO" id="GO:1990281">
    <property type="term" value="C:efflux pump complex"/>
    <property type="evidence" value="ECO:0007669"/>
    <property type="project" value="TreeGrafter"/>
</dbReference>
<keyword evidence="3" id="KW-0813">Transport</keyword>
<feature type="signal peptide" evidence="4">
    <location>
        <begin position="1"/>
        <end position="23"/>
    </location>
</feature>
<dbReference type="AlphaFoldDB" id="A0A6I4LTC8"/>
<dbReference type="SUPFAM" id="SSF111369">
    <property type="entry name" value="HlyD-like secretion proteins"/>
    <property type="match status" value="1"/>
</dbReference>
<dbReference type="Gene3D" id="2.40.30.170">
    <property type="match status" value="1"/>
</dbReference>
<keyword evidence="9" id="KW-1185">Reference proteome</keyword>
<dbReference type="NCBIfam" id="TIGR01730">
    <property type="entry name" value="RND_mfp"/>
    <property type="match status" value="1"/>
</dbReference>
<dbReference type="InterPro" id="IPR058625">
    <property type="entry name" value="MdtA-like_BSH"/>
</dbReference>
<comment type="similarity">
    <text evidence="2">Belongs to the membrane fusion protein (MFP) (TC 8.A.1) family.</text>
</comment>
<dbReference type="InterPro" id="IPR058627">
    <property type="entry name" value="MdtA-like_C"/>
</dbReference>
<evidence type="ECO:0000256" key="3">
    <source>
        <dbReference type="ARBA" id="ARBA00022448"/>
    </source>
</evidence>
<dbReference type="Pfam" id="PF25967">
    <property type="entry name" value="RND-MFP_C"/>
    <property type="match status" value="1"/>
</dbReference>
<dbReference type="PROSITE" id="PS51257">
    <property type="entry name" value="PROKAR_LIPOPROTEIN"/>
    <property type="match status" value="1"/>
</dbReference>
<dbReference type="Proteomes" id="UP000471147">
    <property type="component" value="Unassembled WGS sequence"/>
</dbReference>
<reference evidence="8 9" key="1">
    <citation type="submission" date="2019-01" db="EMBL/GenBank/DDBJ databases">
        <title>Sphingorhabdus lacus sp.nov., isolated from an oligotrophic freshwater lake.</title>
        <authorList>
            <person name="Park M."/>
        </authorList>
    </citation>
    <scope>NUCLEOTIDE SEQUENCE [LARGE SCALE GENOMIC DNA]</scope>
    <source>
        <strain evidence="8 9">IMCC26285</strain>
    </source>
</reference>
<evidence type="ECO:0000256" key="1">
    <source>
        <dbReference type="ARBA" id="ARBA00004196"/>
    </source>
</evidence>
<evidence type="ECO:0000259" key="7">
    <source>
        <dbReference type="Pfam" id="PF25967"/>
    </source>
</evidence>
<dbReference type="Pfam" id="PF25917">
    <property type="entry name" value="BSH_RND"/>
    <property type="match status" value="1"/>
</dbReference>
<evidence type="ECO:0000256" key="4">
    <source>
        <dbReference type="SAM" id="SignalP"/>
    </source>
</evidence>
<protein>
    <submittedName>
        <fullName evidence="8">Efflux RND transporter periplasmic adaptor subunit</fullName>
    </submittedName>
</protein>
<dbReference type="InterPro" id="IPR006143">
    <property type="entry name" value="RND_pump_MFP"/>
</dbReference>
<accession>A0A6I4LTC8</accession>
<feature type="domain" description="Multidrug resistance protein MdtA-like barrel-sandwich hybrid" evidence="5">
    <location>
        <begin position="76"/>
        <end position="190"/>
    </location>
</feature>
<keyword evidence="4" id="KW-0732">Signal</keyword>
<dbReference type="PANTHER" id="PTHR30469:SF11">
    <property type="entry name" value="BLL4320 PROTEIN"/>
    <property type="match status" value="1"/>
</dbReference>